<protein>
    <submittedName>
        <fullName evidence="5">Bifunctional metallophosphatase/5'-nucleotidase</fullName>
    </submittedName>
</protein>
<dbReference type="SUPFAM" id="SSF56300">
    <property type="entry name" value="Metallo-dependent phosphatases"/>
    <property type="match status" value="1"/>
</dbReference>
<dbReference type="InterPro" id="IPR006179">
    <property type="entry name" value="5_nucleotidase/apyrase"/>
</dbReference>
<keyword evidence="1" id="KW-0732">Signal</keyword>
<evidence type="ECO:0000256" key="1">
    <source>
        <dbReference type="ARBA" id="ARBA00022729"/>
    </source>
</evidence>
<dbReference type="CDD" id="cd00845">
    <property type="entry name" value="MPP_UshA_N_like"/>
    <property type="match status" value="1"/>
</dbReference>
<dbReference type="InterPro" id="IPR011240">
    <property type="entry name" value="Pesterase_YunD"/>
</dbReference>
<dbReference type="Gene3D" id="3.90.780.10">
    <property type="entry name" value="5'-Nucleotidase, C-terminal domain"/>
    <property type="match status" value="1"/>
</dbReference>
<comment type="similarity">
    <text evidence="2">Belongs to the 5'-nucleotidase family.</text>
</comment>
<gene>
    <name evidence="5" type="ORF">DCC39_07960</name>
</gene>
<dbReference type="GO" id="GO:0030288">
    <property type="term" value="C:outer membrane-bounded periplasmic space"/>
    <property type="evidence" value="ECO:0007669"/>
    <property type="project" value="TreeGrafter"/>
</dbReference>
<dbReference type="Pfam" id="PF00149">
    <property type="entry name" value="Metallophos"/>
    <property type="match status" value="1"/>
</dbReference>
<proteinExistence type="inferred from homology"/>
<dbReference type="PRINTS" id="PR01607">
    <property type="entry name" value="APYRASEFAMLY"/>
</dbReference>
<name>A0A2U1K4D8_9BACI</name>
<keyword evidence="2" id="KW-0547">Nucleotide-binding</keyword>
<dbReference type="PANTHER" id="PTHR11575:SF23">
    <property type="entry name" value="5-NUCLEOTIDASE FAMILY PROTEIN"/>
    <property type="match status" value="1"/>
</dbReference>
<feature type="domain" description="Calcineurin-like phosphoesterase" evidence="3">
    <location>
        <begin position="7"/>
        <end position="206"/>
    </location>
</feature>
<dbReference type="InterPro" id="IPR008334">
    <property type="entry name" value="5'-Nucleotdase_C"/>
</dbReference>
<dbReference type="PIRSF" id="PIRSF036361">
    <property type="entry name" value="YunD"/>
    <property type="match status" value="1"/>
</dbReference>
<dbReference type="Proteomes" id="UP000245998">
    <property type="component" value="Unassembled WGS sequence"/>
</dbReference>
<dbReference type="OrthoDB" id="9793179at2"/>
<dbReference type="InterPro" id="IPR029052">
    <property type="entry name" value="Metallo-depent_PP-like"/>
</dbReference>
<feature type="domain" description="5'-Nucleotidase C-terminal" evidence="4">
    <location>
        <begin position="289"/>
        <end position="428"/>
    </location>
</feature>
<dbReference type="SUPFAM" id="SSF55816">
    <property type="entry name" value="5'-nucleotidase (syn. UDP-sugar hydrolase), C-terminal domain"/>
    <property type="match status" value="1"/>
</dbReference>
<dbReference type="EMBL" id="QCZG01000013">
    <property type="protein sequence ID" value="PWA12009.1"/>
    <property type="molecule type" value="Genomic_DNA"/>
</dbReference>
<dbReference type="RefSeq" id="WP_116554367.1">
    <property type="nucleotide sequence ID" value="NZ_QCZG01000013.1"/>
</dbReference>
<evidence type="ECO:0000259" key="4">
    <source>
        <dbReference type="Pfam" id="PF02872"/>
    </source>
</evidence>
<dbReference type="Pfam" id="PF02872">
    <property type="entry name" value="5_nucleotid_C"/>
    <property type="match status" value="1"/>
</dbReference>
<comment type="caution">
    <text evidence="5">The sequence shown here is derived from an EMBL/GenBank/DDBJ whole genome shotgun (WGS) entry which is preliminary data.</text>
</comment>
<evidence type="ECO:0000259" key="3">
    <source>
        <dbReference type="Pfam" id="PF00149"/>
    </source>
</evidence>
<evidence type="ECO:0000313" key="6">
    <source>
        <dbReference type="Proteomes" id="UP000245998"/>
    </source>
</evidence>
<dbReference type="InterPro" id="IPR036907">
    <property type="entry name" value="5'-Nucleotdase_C_sf"/>
</dbReference>
<keyword evidence="6" id="KW-1185">Reference proteome</keyword>
<dbReference type="GO" id="GO:0009166">
    <property type="term" value="P:nucleotide catabolic process"/>
    <property type="evidence" value="ECO:0007669"/>
    <property type="project" value="InterPro"/>
</dbReference>
<evidence type="ECO:0000256" key="2">
    <source>
        <dbReference type="RuleBase" id="RU362119"/>
    </source>
</evidence>
<dbReference type="GO" id="GO:0000166">
    <property type="term" value="F:nucleotide binding"/>
    <property type="evidence" value="ECO:0007669"/>
    <property type="project" value="UniProtKB-KW"/>
</dbReference>
<dbReference type="InterPro" id="IPR004843">
    <property type="entry name" value="Calcineurin-like_PHP"/>
</dbReference>
<dbReference type="GO" id="GO:0008253">
    <property type="term" value="F:5'-nucleotidase activity"/>
    <property type="evidence" value="ECO:0007669"/>
    <property type="project" value="TreeGrafter"/>
</dbReference>
<dbReference type="GO" id="GO:0008768">
    <property type="term" value="F:UDP-sugar diphosphatase activity"/>
    <property type="evidence" value="ECO:0007669"/>
    <property type="project" value="TreeGrafter"/>
</dbReference>
<dbReference type="Gene3D" id="3.60.21.10">
    <property type="match status" value="1"/>
</dbReference>
<organism evidence="5 6">
    <name type="scientific">Pueribacillus theae</name>
    <dbReference type="NCBI Taxonomy" id="2171751"/>
    <lineage>
        <taxon>Bacteria</taxon>
        <taxon>Bacillati</taxon>
        <taxon>Bacillota</taxon>
        <taxon>Bacilli</taxon>
        <taxon>Bacillales</taxon>
        <taxon>Bacillaceae</taxon>
        <taxon>Pueribacillus</taxon>
    </lineage>
</organism>
<accession>A0A2U1K4D8</accession>
<evidence type="ECO:0000313" key="5">
    <source>
        <dbReference type="EMBL" id="PWA12009.1"/>
    </source>
</evidence>
<reference evidence="5 6" key="1">
    <citation type="submission" date="2018-04" db="EMBL/GenBank/DDBJ databases">
        <title>Camelliibacillus theae gen. nov., sp. nov., isolated from Pu'er tea.</title>
        <authorList>
            <person name="Niu L."/>
        </authorList>
    </citation>
    <scope>NUCLEOTIDE SEQUENCE [LARGE SCALE GENOMIC DNA]</scope>
    <source>
        <strain evidence="5 6">T8</strain>
    </source>
</reference>
<dbReference type="PANTHER" id="PTHR11575">
    <property type="entry name" value="5'-NUCLEOTIDASE-RELATED"/>
    <property type="match status" value="1"/>
</dbReference>
<keyword evidence="2" id="KW-0378">Hydrolase</keyword>
<sequence>MALETIHIYHTNDIHSHLDHWSEIAHFIKQQRKLHHMKNEETLLFDIGDHCDRFDSITEGLSGKGNIELLNELKYDNATIGNNEGITFSKEELDSLYEKAEFQVLVANLFHKNGESPSWSKAYDIHHLKNGLKVGVIGITIPYYSFYDMLGWKIADAWEILPPLIKKLRPKVDILILLSHMGYGWDVQAAEAMEGIDVIIGAHTHHLLQQGKIVKGTLIAQAGKFGNYVGQITLTYDRDMKQLVSTEASCVPVDKMKKNETTERLVQRLREEGNHRLKEEVATLSKPLQVSWYGQSPFTKLLAESLKEWCNTEISMVNAGILLEGLPQGIVTKKDLHRVCPHPINPCVVKLKGSEIKEIIAQSLRREVVGLTIQGLGFRGKVMGSMIYDGISFEIQQLSDGENRARDIYIMGKPLDPKETYTIATIDMFTFGRLYPAIAQAKEKRYFLPEMLRDLLAWKLGHLFA</sequence>
<dbReference type="AlphaFoldDB" id="A0A2U1K4D8"/>